<keyword evidence="5" id="KW-1133">Transmembrane helix</keyword>
<dbReference type="InterPro" id="IPR052788">
    <property type="entry name" value="RING-type_E3_ligase_ATL"/>
</dbReference>
<accession>A0ABD1VH51</accession>
<dbReference type="AlphaFoldDB" id="A0ABD1VH51"/>
<feature type="region of interest" description="Disordered" evidence="4">
    <location>
        <begin position="165"/>
        <end position="322"/>
    </location>
</feature>
<proteinExistence type="predicted"/>
<protein>
    <submittedName>
        <fullName evidence="6">DNA replication ATP-dependent helicase/nuclease DNA2</fullName>
    </submittedName>
</protein>
<keyword evidence="1" id="KW-0479">Metal-binding</keyword>
<feature type="region of interest" description="Disordered" evidence="4">
    <location>
        <begin position="122"/>
        <end position="151"/>
    </location>
</feature>
<keyword evidence="6" id="KW-0347">Helicase</keyword>
<reference evidence="7" key="1">
    <citation type="submission" date="2024-07" db="EMBL/GenBank/DDBJ databases">
        <title>Two chromosome-level genome assemblies of Korean endemic species Abeliophyllum distichum and Forsythia ovata (Oleaceae).</title>
        <authorList>
            <person name="Jang H."/>
        </authorList>
    </citation>
    <scope>NUCLEOTIDE SEQUENCE [LARGE SCALE GENOMIC DNA]</scope>
</reference>
<evidence type="ECO:0000256" key="4">
    <source>
        <dbReference type="SAM" id="MobiDB-lite"/>
    </source>
</evidence>
<evidence type="ECO:0000256" key="1">
    <source>
        <dbReference type="ARBA" id="ARBA00022723"/>
    </source>
</evidence>
<feature type="compositionally biased region" description="Polar residues" evidence="4">
    <location>
        <begin position="313"/>
        <end position="322"/>
    </location>
</feature>
<evidence type="ECO:0000256" key="5">
    <source>
        <dbReference type="SAM" id="Phobius"/>
    </source>
</evidence>
<keyword evidence="6" id="KW-0067">ATP-binding</keyword>
<name>A0ABD1VH51_9LAMI</name>
<dbReference type="EMBL" id="JBFOLJ010000005">
    <property type="protein sequence ID" value="KAL2536684.1"/>
    <property type="molecule type" value="Genomic_DNA"/>
</dbReference>
<dbReference type="GO" id="GO:0008270">
    <property type="term" value="F:zinc ion binding"/>
    <property type="evidence" value="ECO:0007669"/>
    <property type="project" value="UniProtKB-KW"/>
</dbReference>
<dbReference type="GO" id="GO:0004386">
    <property type="term" value="F:helicase activity"/>
    <property type="evidence" value="ECO:0007669"/>
    <property type="project" value="UniProtKB-KW"/>
</dbReference>
<gene>
    <name evidence="6" type="ORF">Fot_18075</name>
</gene>
<evidence type="ECO:0000313" key="7">
    <source>
        <dbReference type="Proteomes" id="UP001604277"/>
    </source>
</evidence>
<dbReference type="PANTHER" id="PTHR45798">
    <property type="entry name" value="RING-H2 FINGER PROTEIN ATL61-RELATED-RELATED"/>
    <property type="match status" value="1"/>
</dbReference>
<feature type="compositionally biased region" description="Basic and acidic residues" evidence="4">
    <location>
        <begin position="266"/>
        <end position="290"/>
    </location>
</feature>
<dbReference type="Proteomes" id="UP001604277">
    <property type="component" value="Unassembled WGS sequence"/>
</dbReference>
<keyword evidence="5" id="KW-0472">Membrane</keyword>
<keyword evidence="7" id="KW-1185">Reference proteome</keyword>
<keyword evidence="2" id="KW-0863">Zinc-finger</keyword>
<evidence type="ECO:0000313" key="6">
    <source>
        <dbReference type="EMBL" id="KAL2536684.1"/>
    </source>
</evidence>
<evidence type="ECO:0000256" key="3">
    <source>
        <dbReference type="ARBA" id="ARBA00022833"/>
    </source>
</evidence>
<organism evidence="6 7">
    <name type="scientific">Forsythia ovata</name>
    <dbReference type="NCBI Taxonomy" id="205694"/>
    <lineage>
        <taxon>Eukaryota</taxon>
        <taxon>Viridiplantae</taxon>
        <taxon>Streptophyta</taxon>
        <taxon>Embryophyta</taxon>
        <taxon>Tracheophyta</taxon>
        <taxon>Spermatophyta</taxon>
        <taxon>Magnoliopsida</taxon>
        <taxon>eudicotyledons</taxon>
        <taxon>Gunneridae</taxon>
        <taxon>Pentapetalae</taxon>
        <taxon>asterids</taxon>
        <taxon>lamiids</taxon>
        <taxon>Lamiales</taxon>
        <taxon>Oleaceae</taxon>
        <taxon>Forsythieae</taxon>
        <taxon>Forsythia</taxon>
    </lineage>
</organism>
<keyword evidence="3" id="KW-0862">Zinc</keyword>
<feature type="compositionally biased region" description="Polar residues" evidence="4">
    <location>
        <begin position="165"/>
        <end position="189"/>
    </location>
</feature>
<feature type="transmembrane region" description="Helical" evidence="5">
    <location>
        <begin position="22"/>
        <end position="40"/>
    </location>
</feature>
<sequence length="322" mass="35898">MDSTHMLPLPTPLPPQKIDRDLWILFTLLVLGFVCTIVYLKLSARTTAVVPPSHPAAANNGLKKKVLKYLPKLTYATNNDNLFDCAICLTEFAIGDELRVLPQWWWAGDYMEDLDEVQINPDFPEHKIQMAPRKRTSGGAKKSNNQNQNQQSQLPKYGIQHFFEQHSQSQKALSQNSSKNNINVRNPISDSAVGKKKNLQISPKAKSVDPNLSKGLEDASVEAQEPRNLASSRKIDSMGKYLRGENPNNLAGSSKIEVNNGVYGDNESRKEMGPPDRRNWDSGIGEKSRNDLNLGVVPLENSKNVGNVRETELNNQPQNSAE</sequence>
<keyword evidence="6" id="KW-0547">Nucleotide-binding</keyword>
<dbReference type="PANTHER" id="PTHR45798:SF97">
    <property type="entry name" value="ALCOHOL-SENSITIVE RING FINGER PROTEIN 1"/>
    <property type="match status" value="1"/>
</dbReference>
<keyword evidence="6" id="KW-0378">Hydrolase</keyword>
<evidence type="ECO:0000256" key="2">
    <source>
        <dbReference type="ARBA" id="ARBA00022771"/>
    </source>
</evidence>
<keyword evidence="5" id="KW-0812">Transmembrane</keyword>
<comment type="caution">
    <text evidence="6">The sequence shown here is derived from an EMBL/GenBank/DDBJ whole genome shotgun (WGS) entry which is preliminary data.</text>
</comment>